<dbReference type="Gene3D" id="1.10.238.10">
    <property type="entry name" value="EF-hand"/>
    <property type="match status" value="1"/>
</dbReference>
<evidence type="ECO:0000259" key="4">
    <source>
        <dbReference type="PROSITE" id="PS50222"/>
    </source>
</evidence>
<dbReference type="InterPro" id="IPR039647">
    <property type="entry name" value="EF_hand_pair_protein_CML-like"/>
</dbReference>
<reference evidence="5 6" key="1">
    <citation type="submission" date="2023-10" db="EMBL/GenBank/DDBJ databases">
        <title>Chromosome-scale genome assembly provides insights into flower coloration mechanisms of Canna indica.</title>
        <authorList>
            <person name="Li C."/>
        </authorList>
    </citation>
    <scope>NUCLEOTIDE SEQUENCE [LARGE SCALE GENOMIC DNA]</scope>
    <source>
        <tissue evidence="5">Flower</tissue>
    </source>
</reference>
<dbReference type="InterPro" id="IPR002048">
    <property type="entry name" value="EF_hand_dom"/>
</dbReference>
<keyword evidence="1" id="KW-0479">Metal-binding</keyword>
<evidence type="ECO:0000313" key="5">
    <source>
        <dbReference type="EMBL" id="WOK93590.1"/>
    </source>
</evidence>
<dbReference type="PROSITE" id="PS00018">
    <property type="entry name" value="EF_HAND_1"/>
    <property type="match status" value="1"/>
</dbReference>
<sequence length="70" mass="8165">MFDEKEPSLEEERDGFIDIAELHRVLPKLGFQEVMALDMCRQMIAAYDENGDGRIDFDEFVKFMESSLIC</sequence>
<dbReference type="GO" id="GO:0005509">
    <property type="term" value="F:calcium ion binding"/>
    <property type="evidence" value="ECO:0007669"/>
    <property type="project" value="InterPro"/>
</dbReference>
<evidence type="ECO:0000313" key="6">
    <source>
        <dbReference type="Proteomes" id="UP001327560"/>
    </source>
</evidence>
<evidence type="ECO:0000256" key="3">
    <source>
        <dbReference type="ARBA" id="ARBA00022837"/>
    </source>
</evidence>
<dbReference type="Proteomes" id="UP001327560">
    <property type="component" value="Chromosome 1"/>
</dbReference>
<dbReference type="PROSITE" id="PS50222">
    <property type="entry name" value="EF_HAND_2"/>
    <property type="match status" value="1"/>
</dbReference>
<evidence type="ECO:0000256" key="2">
    <source>
        <dbReference type="ARBA" id="ARBA00022737"/>
    </source>
</evidence>
<name>A0AAQ3JS86_9LILI</name>
<dbReference type="EMBL" id="CP136890">
    <property type="protein sequence ID" value="WOK93590.1"/>
    <property type="molecule type" value="Genomic_DNA"/>
</dbReference>
<proteinExistence type="predicted"/>
<dbReference type="AlphaFoldDB" id="A0AAQ3JS86"/>
<gene>
    <name evidence="5" type="ORF">Cni_G02290</name>
</gene>
<dbReference type="SUPFAM" id="SSF47473">
    <property type="entry name" value="EF-hand"/>
    <property type="match status" value="1"/>
</dbReference>
<dbReference type="CDD" id="cd00051">
    <property type="entry name" value="EFh"/>
    <property type="match status" value="1"/>
</dbReference>
<dbReference type="InterPro" id="IPR011992">
    <property type="entry name" value="EF-hand-dom_pair"/>
</dbReference>
<keyword evidence="6" id="KW-1185">Reference proteome</keyword>
<dbReference type="Pfam" id="PF13499">
    <property type="entry name" value="EF-hand_7"/>
    <property type="match status" value="1"/>
</dbReference>
<organism evidence="5 6">
    <name type="scientific">Canna indica</name>
    <name type="common">Indian-shot</name>
    <dbReference type="NCBI Taxonomy" id="4628"/>
    <lineage>
        <taxon>Eukaryota</taxon>
        <taxon>Viridiplantae</taxon>
        <taxon>Streptophyta</taxon>
        <taxon>Embryophyta</taxon>
        <taxon>Tracheophyta</taxon>
        <taxon>Spermatophyta</taxon>
        <taxon>Magnoliopsida</taxon>
        <taxon>Liliopsida</taxon>
        <taxon>Zingiberales</taxon>
        <taxon>Cannaceae</taxon>
        <taxon>Canna</taxon>
    </lineage>
</organism>
<keyword evidence="2" id="KW-0677">Repeat</keyword>
<dbReference type="InterPro" id="IPR018247">
    <property type="entry name" value="EF_Hand_1_Ca_BS"/>
</dbReference>
<keyword evidence="3" id="KW-0106">Calcium</keyword>
<protein>
    <recommendedName>
        <fullName evidence="4">EF-hand domain-containing protein</fullName>
    </recommendedName>
</protein>
<evidence type="ECO:0000256" key="1">
    <source>
        <dbReference type="ARBA" id="ARBA00022723"/>
    </source>
</evidence>
<feature type="domain" description="EF-hand" evidence="4">
    <location>
        <begin position="35"/>
        <end position="70"/>
    </location>
</feature>
<accession>A0AAQ3JS86</accession>
<dbReference type="PANTHER" id="PTHR10891">
    <property type="entry name" value="EF-HAND CALCIUM-BINDING DOMAIN CONTAINING PROTEIN"/>
    <property type="match status" value="1"/>
</dbReference>
<dbReference type="SMART" id="SM00054">
    <property type="entry name" value="EFh"/>
    <property type="match status" value="1"/>
</dbReference>